<dbReference type="AlphaFoldDB" id="A0A812TK34"/>
<reference evidence="2" key="1">
    <citation type="submission" date="2021-02" db="EMBL/GenBank/DDBJ databases">
        <authorList>
            <person name="Dougan E. K."/>
            <person name="Rhodes N."/>
            <person name="Thang M."/>
            <person name="Chan C."/>
        </authorList>
    </citation>
    <scope>NUCLEOTIDE SEQUENCE</scope>
</reference>
<evidence type="ECO:0000313" key="3">
    <source>
        <dbReference type="Proteomes" id="UP000604046"/>
    </source>
</evidence>
<dbReference type="Gene3D" id="3.40.1160.10">
    <property type="entry name" value="Acetylglutamate kinase-like"/>
    <property type="match status" value="1"/>
</dbReference>
<dbReference type="SUPFAM" id="SSF53633">
    <property type="entry name" value="Carbamate kinase-like"/>
    <property type="match status" value="1"/>
</dbReference>
<dbReference type="EMBL" id="CAJNDS010002597">
    <property type="protein sequence ID" value="CAE7539400.1"/>
    <property type="molecule type" value="Genomic_DNA"/>
</dbReference>
<comment type="caution">
    <text evidence="2">The sequence shown here is derived from an EMBL/GenBank/DDBJ whole genome shotgun (WGS) entry which is preliminary data.</text>
</comment>
<dbReference type="InterPro" id="IPR036393">
    <property type="entry name" value="AceGlu_kinase-like_sf"/>
</dbReference>
<dbReference type="Proteomes" id="UP000604046">
    <property type="component" value="Unassembled WGS sequence"/>
</dbReference>
<name>A0A812TK34_9DINO</name>
<keyword evidence="3" id="KW-1185">Reference proteome</keyword>
<evidence type="ECO:0000313" key="2">
    <source>
        <dbReference type="EMBL" id="CAE7539400.1"/>
    </source>
</evidence>
<feature type="coiled-coil region" evidence="1">
    <location>
        <begin position="58"/>
        <end position="92"/>
    </location>
</feature>
<keyword evidence="1" id="KW-0175">Coiled coil</keyword>
<proteinExistence type="predicted"/>
<accession>A0A812TK34</accession>
<organism evidence="2 3">
    <name type="scientific">Symbiodinium natans</name>
    <dbReference type="NCBI Taxonomy" id="878477"/>
    <lineage>
        <taxon>Eukaryota</taxon>
        <taxon>Sar</taxon>
        <taxon>Alveolata</taxon>
        <taxon>Dinophyceae</taxon>
        <taxon>Suessiales</taxon>
        <taxon>Symbiodiniaceae</taxon>
        <taxon>Symbiodinium</taxon>
    </lineage>
</organism>
<evidence type="ECO:0000256" key="1">
    <source>
        <dbReference type="SAM" id="Coils"/>
    </source>
</evidence>
<gene>
    <name evidence="2" type="primary">SHM4</name>
    <name evidence="2" type="ORF">SNAT2548_LOCUS30244</name>
</gene>
<dbReference type="OrthoDB" id="438291at2759"/>
<sequence>MLWTPVWVAPAQLPTPATSSSPVRAFRKPRRSYGAGAWLGAGLAVTARVVRRASDTDAASNQRLVDNLQRQVARLEEENRQLQAEVLAAKSSFPAEDVEQSAASVSLPGRFAFPKADLPFPLQSLRLVPPEQGLEYREEEGDWISLFRNAAPYIAAFRGGTVVVHLPSFMLEDDMQETFRGLMEDVAFCSLLGLQMVLVTSIECRLWQRLRPDEAFPSSDGSGTKASSQCWALRLMSILLGDVCRRTHPAVSAQEQAAAMLFEPGVRTAWCMQFMRMQAGQGQPETAIDSETESAVQSIKSFLKA</sequence>
<protein>
    <submittedName>
        <fullName evidence="2">SHM4 protein</fullName>
    </submittedName>
</protein>